<dbReference type="EMBL" id="JAXUIC010000005">
    <property type="protein sequence ID" value="KAK4590756.1"/>
    <property type="molecule type" value="Genomic_DNA"/>
</dbReference>
<dbReference type="Gene3D" id="1.25.40.20">
    <property type="entry name" value="Ankyrin repeat-containing domain"/>
    <property type="match status" value="1"/>
</dbReference>
<accession>A0AAN7IYI6</accession>
<proteinExistence type="predicted"/>
<sequence length="152" mass="17103">MDPRLLEAIARNDKNTFINLVRENENFLEQRTDGSRSTVLHLASRFGHVKLVMEILKLRPMVAAENNKLETPLHEACSRGHTEVLKLLLEHNPWAACKLNADNQSAFFMACSHGHVDLVKLLLNQSWLVGLEDEGFDPTCLHVAASRGHTGR</sequence>
<organism evidence="2 3">
    <name type="scientific">Quercus rubra</name>
    <name type="common">Northern red oak</name>
    <name type="synonym">Quercus borealis</name>
    <dbReference type="NCBI Taxonomy" id="3512"/>
    <lineage>
        <taxon>Eukaryota</taxon>
        <taxon>Viridiplantae</taxon>
        <taxon>Streptophyta</taxon>
        <taxon>Embryophyta</taxon>
        <taxon>Tracheophyta</taxon>
        <taxon>Spermatophyta</taxon>
        <taxon>Magnoliopsida</taxon>
        <taxon>eudicotyledons</taxon>
        <taxon>Gunneridae</taxon>
        <taxon>Pentapetalae</taxon>
        <taxon>rosids</taxon>
        <taxon>fabids</taxon>
        <taxon>Fagales</taxon>
        <taxon>Fagaceae</taxon>
        <taxon>Quercus</taxon>
    </lineage>
</organism>
<dbReference type="InterPro" id="IPR036770">
    <property type="entry name" value="Ankyrin_rpt-contain_sf"/>
</dbReference>
<dbReference type="AlphaFoldDB" id="A0AAN7IYI6"/>
<evidence type="ECO:0000313" key="2">
    <source>
        <dbReference type="EMBL" id="KAK4590756.1"/>
    </source>
</evidence>
<dbReference type="Proteomes" id="UP001324115">
    <property type="component" value="Unassembled WGS sequence"/>
</dbReference>
<gene>
    <name evidence="2" type="ORF">RGQ29_021076</name>
</gene>
<reference evidence="2 3" key="1">
    <citation type="journal article" date="2023" name="G3 (Bethesda)">
        <title>A haplotype-resolved chromosome-scale genome for Quercus rubra L. provides insights into the genetics of adaptive traits for red oak species.</title>
        <authorList>
            <person name="Kapoor B."/>
            <person name="Jenkins J."/>
            <person name="Schmutz J."/>
            <person name="Zhebentyayeva T."/>
            <person name="Kuelheim C."/>
            <person name="Coggeshall M."/>
            <person name="Heim C."/>
            <person name="Lasky J.R."/>
            <person name="Leites L."/>
            <person name="Islam-Faridi N."/>
            <person name="Romero-Severson J."/>
            <person name="DeLeo V.L."/>
            <person name="Lucas S.M."/>
            <person name="Lazic D."/>
            <person name="Gailing O."/>
            <person name="Carlson J."/>
            <person name="Staton M."/>
        </authorList>
    </citation>
    <scope>NUCLEOTIDE SEQUENCE [LARGE SCALE GENOMIC DNA]</scope>
    <source>
        <strain evidence="2">Pseudo-F2</strain>
    </source>
</reference>
<evidence type="ECO:0000256" key="1">
    <source>
        <dbReference type="PROSITE-ProRule" id="PRU00023"/>
    </source>
</evidence>
<keyword evidence="3" id="KW-1185">Reference proteome</keyword>
<comment type="caution">
    <text evidence="2">The sequence shown here is derived from an EMBL/GenBank/DDBJ whole genome shotgun (WGS) entry which is preliminary data.</text>
</comment>
<evidence type="ECO:0000313" key="3">
    <source>
        <dbReference type="Proteomes" id="UP001324115"/>
    </source>
</evidence>
<protein>
    <recommendedName>
        <fullName evidence="4">Ankyrin repeat-containing protein</fullName>
    </recommendedName>
</protein>
<dbReference type="InterPro" id="IPR002110">
    <property type="entry name" value="Ankyrin_rpt"/>
</dbReference>
<dbReference type="PROSITE" id="PS50088">
    <property type="entry name" value="ANK_REPEAT"/>
    <property type="match status" value="1"/>
</dbReference>
<dbReference type="PANTHER" id="PTHR24121">
    <property type="entry name" value="NO MECHANORECEPTOR POTENTIAL C, ISOFORM D-RELATED"/>
    <property type="match status" value="1"/>
</dbReference>
<name>A0AAN7IYI6_QUERU</name>
<feature type="repeat" description="ANK" evidence="1">
    <location>
        <begin position="68"/>
        <end position="92"/>
    </location>
</feature>
<dbReference type="PANTHER" id="PTHR24121:SF22">
    <property type="entry name" value="PROTEIN ACCELERATED CELL DEATH 6-LIKE"/>
    <property type="match status" value="1"/>
</dbReference>
<dbReference type="PROSITE" id="PS50297">
    <property type="entry name" value="ANK_REP_REGION"/>
    <property type="match status" value="1"/>
</dbReference>
<dbReference type="SUPFAM" id="SSF48403">
    <property type="entry name" value="Ankyrin repeat"/>
    <property type="match status" value="1"/>
</dbReference>
<dbReference type="SMART" id="SM00248">
    <property type="entry name" value="ANK"/>
    <property type="match status" value="3"/>
</dbReference>
<dbReference type="Pfam" id="PF12796">
    <property type="entry name" value="Ank_2"/>
    <property type="match status" value="2"/>
</dbReference>
<evidence type="ECO:0008006" key="4">
    <source>
        <dbReference type="Google" id="ProtNLM"/>
    </source>
</evidence>
<keyword evidence="1" id="KW-0040">ANK repeat</keyword>